<proteinExistence type="inferred from homology"/>
<evidence type="ECO:0000256" key="4">
    <source>
        <dbReference type="ARBA" id="ARBA00023163"/>
    </source>
</evidence>
<evidence type="ECO:0000256" key="5">
    <source>
        <dbReference type="ARBA" id="ARBA00023242"/>
    </source>
</evidence>
<evidence type="ECO:0000256" key="7">
    <source>
        <dbReference type="SAM" id="MobiDB-lite"/>
    </source>
</evidence>
<feature type="region of interest" description="Disordered" evidence="7">
    <location>
        <begin position="140"/>
        <end position="177"/>
    </location>
</feature>
<evidence type="ECO:0000256" key="2">
    <source>
        <dbReference type="ARBA" id="ARBA00023015"/>
    </source>
</evidence>
<dbReference type="InterPro" id="IPR016177">
    <property type="entry name" value="DNA-bd_dom_sf"/>
</dbReference>
<dbReference type="SMART" id="SM00380">
    <property type="entry name" value="AP2"/>
    <property type="match status" value="1"/>
</dbReference>
<reference evidence="9" key="1">
    <citation type="journal article" date="2018" name="Nat. Genet.">
        <title>Extensive intraspecific gene order and gene structural variations between Mo17 and other maize genomes.</title>
        <authorList>
            <person name="Sun S."/>
            <person name="Zhou Y."/>
            <person name="Chen J."/>
            <person name="Shi J."/>
            <person name="Zhao H."/>
            <person name="Zhao H."/>
            <person name="Song W."/>
            <person name="Zhang M."/>
            <person name="Cui Y."/>
            <person name="Dong X."/>
            <person name="Liu H."/>
            <person name="Ma X."/>
            <person name="Jiao Y."/>
            <person name="Wang B."/>
            <person name="Wei X."/>
            <person name="Stein J.C."/>
            <person name="Glaubitz J.C."/>
            <person name="Lu F."/>
            <person name="Yu G."/>
            <person name="Liang C."/>
            <person name="Fengler K."/>
            <person name="Li B."/>
            <person name="Rafalski A."/>
            <person name="Schnable P.S."/>
            <person name="Ware D.H."/>
            <person name="Buckler E.S."/>
            <person name="Lai J."/>
        </authorList>
    </citation>
    <scope>NUCLEOTIDE SEQUENCE [LARGE SCALE GENOMIC DNA]</scope>
    <source>
        <tissue evidence="9">Seedling</tissue>
    </source>
</reference>
<accession>A0A317Y2V5</accession>
<evidence type="ECO:0000259" key="8">
    <source>
        <dbReference type="PROSITE" id="PS51032"/>
    </source>
</evidence>
<dbReference type="EMBL" id="NCVQ01000001">
    <property type="protein sequence ID" value="PWZ52062.1"/>
    <property type="molecule type" value="Genomic_DNA"/>
</dbReference>
<evidence type="ECO:0000313" key="9">
    <source>
        <dbReference type="EMBL" id="PWZ52062.1"/>
    </source>
</evidence>
<dbReference type="PROSITE" id="PS51032">
    <property type="entry name" value="AP2_ERF"/>
    <property type="match status" value="1"/>
</dbReference>
<evidence type="ECO:0000256" key="6">
    <source>
        <dbReference type="ARBA" id="ARBA00024343"/>
    </source>
</evidence>
<dbReference type="CDD" id="cd00018">
    <property type="entry name" value="AP2"/>
    <property type="match status" value="1"/>
</dbReference>
<feature type="compositionally biased region" description="Low complexity" evidence="7">
    <location>
        <begin position="155"/>
        <end position="177"/>
    </location>
</feature>
<dbReference type="Gene3D" id="3.30.730.10">
    <property type="entry name" value="AP2/ERF domain"/>
    <property type="match status" value="1"/>
</dbReference>
<dbReference type="FunFam" id="3.30.730.10:FF:000010">
    <property type="entry name" value="AP2-EREBP transcription factor"/>
    <property type="match status" value="1"/>
</dbReference>
<name>A0A317Y2V5_MAIZE</name>
<dbReference type="SUPFAM" id="SSF54171">
    <property type="entry name" value="DNA-binding domain"/>
    <property type="match status" value="1"/>
</dbReference>
<dbReference type="PANTHER" id="PTHR31241:SF80">
    <property type="entry name" value="AP2_ERF DOMAIN-CONTAINING PROTEIN"/>
    <property type="match status" value="1"/>
</dbReference>
<organism evidence="9">
    <name type="scientific">Zea mays</name>
    <name type="common">Maize</name>
    <dbReference type="NCBI Taxonomy" id="4577"/>
    <lineage>
        <taxon>Eukaryota</taxon>
        <taxon>Viridiplantae</taxon>
        <taxon>Streptophyta</taxon>
        <taxon>Embryophyta</taxon>
        <taxon>Tracheophyta</taxon>
        <taxon>Spermatophyta</taxon>
        <taxon>Magnoliopsida</taxon>
        <taxon>Liliopsida</taxon>
        <taxon>Poales</taxon>
        <taxon>Poaceae</taxon>
        <taxon>PACMAD clade</taxon>
        <taxon>Panicoideae</taxon>
        <taxon>Andropogonodae</taxon>
        <taxon>Andropogoneae</taxon>
        <taxon>Tripsacinae</taxon>
        <taxon>Zea</taxon>
    </lineage>
</organism>
<feature type="domain" description="AP2/ERF" evidence="8">
    <location>
        <begin position="37"/>
        <end position="99"/>
    </location>
</feature>
<dbReference type="AlphaFoldDB" id="A0A317Y2V5"/>
<keyword evidence="4" id="KW-0804">Transcription</keyword>
<comment type="caution">
    <text evidence="9">The sequence shown here is derived from an EMBL/GenBank/DDBJ whole genome shotgun (WGS) entry which is preliminary data.</text>
</comment>
<dbReference type="PANTHER" id="PTHR31241">
    <property type="entry name" value="DEHYDRATION-RESPONSIVE ELEMENT-BINDING PROTEIN 2C"/>
    <property type="match status" value="1"/>
</dbReference>
<comment type="similarity">
    <text evidence="6">Belongs to the AP2/ERF transcription factor family. ERF subfamily.</text>
</comment>
<dbReference type="GO" id="GO:0003677">
    <property type="term" value="F:DNA binding"/>
    <property type="evidence" value="ECO:0007669"/>
    <property type="project" value="UniProtKB-KW"/>
</dbReference>
<keyword evidence="5" id="KW-0539">Nucleus</keyword>
<dbReference type="Proteomes" id="UP000251960">
    <property type="component" value="Chromosome 1"/>
</dbReference>
<dbReference type="ExpressionAtlas" id="A0A317Y2V5">
    <property type="expression patterns" value="baseline"/>
</dbReference>
<comment type="subcellular location">
    <subcellularLocation>
        <location evidence="1">Nucleus</location>
    </subcellularLocation>
</comment>
<gene>
    <name evidence="9" type="primary">ERF015_0</name>
    <name evidence="9" type="ORF">Zm00014a_026635</name>
</gene>
<protein>
    <submittedName>
        <fullName evidence="9">Ethylene-responsive transcription factor ERF015</fullName>
    </submittedName>
</protein>
<evidence type="ECO:0000256" key="1">
    <source>
        <dbReference type="ARBA" id="ARBA00004123"/>
    </source>
</evidence>
<keyword evidence="2" id="KW-0805">Transcription regulation</keyword>
<dbReference type="InterPro" id="IPR036955">
    <property type="entry name" value="AP2/ERF_dom_sf"/>
</dbReference>
<evidence type="ECO:0000256" key="3">
    <source>
        <dbReference type="ARBA" id="ARBA00023125"/>
    </source>
</evidence>
<dbReference type="InterPro" id="IPR001471">
    <property type="entry name" value="AP2/ERF_dom"/>
</dbReference>
<dbReference type="GO" id="GO:0003700">
    <property type="term" value="F:DNA-binding transcription factor activity"/>
    <property type="evidence" value="ECO:0007669"/>
    <property type="project" value="InterPro"/>
</dbReference>
<keyword evidence="3" id="KW-0238">DNA-binding</keyword>
<sequence>MARAPRSSRAARRRAQDRLRRGSAHAAVSCDHRGGCTWAGVRERTRGRWAAQLRIPGTRARLWIGGFEQALQAALAYDAAIFCLYGTLRLPSPRRFNFPAALRPDIPEDVRAMLSRDDIKVIAESHARSLARFFLGPQPAVSPAATSPPPPPAPAAAGEATATSDSDSSNDSNYYMG</sequence>
<dbReference type="GO" id="GO:0005634">
    <property type="term" value="C:nucleus"/>
    <property type="evidence" value="ECO:0007669"/>
    <property type="project" value="UniProtKB-SubCell"/>
</dbReference>